<proteinExistence type="predicted"/>
<accession>A0A8S5M2K6</accession>
<name>A0A8S5M2K6_9CAUD</name>
<dbReference type="GO" id="GO:0016301">
    <property type="term" value="F:kinase activity"/>
    <property type="evidence" value="ECO:0007669"/>
    <property type="project" value="UniProtKB-KW"/>
</dbReference>
<keyword evidence="1" id="KW-0418">Kinase</keyword>
<protein>
    <submittedName>
        <fullName evidence="1">Phosphomevalonate kinase</fullName>
    </submittedName>
</protein>
<organism evidence="1">
    <name type="scientific">Siphoviridae sp. ctxjx4</name>
    <dbReference type="NCBI Taxonomy" id="2826522"/>
    <lineage>
        <taxon>Viruses</taxon>
        <taxon>Duplodnaviria</taxon>
        <taxon>Heunggongvirae</taxon>
        <taxon>Uroviricota</taxon>
        <taxon>Caudoviricetes</taxon>
    </lineage>
</organism>
<reference evidence="1" key="1">
    <citation type="journal article" date="2021" name="Proc. Natl. Acad. Sci. U.S.A.">
        <title>A Catalog of Tens of Thousands of Viruses from Human Metagenomes Reveals Hidden Associations with Chronic Diseases.</title>
        <authorList>
            <person name="Tisza M.J."/>
            <person name="Buck C.B."/>
        </authorList>
    </citation>
    <scope>NUCLEOTIDE SEQUENCE</scope>
    <source>
        <strain evidence="1">Ctxjx4</strain>
    </source>
</reference>
<keyword evidence="1" id="KW-0808">Transferase</keyword>
<sequence>MKIVVVNGKPISGKSTFESLCIGLGRARCYVYSSIDYVKTVARSCGWNGEKTPENRKFLSDLKDLLTTWDDVPMKKIHEKIQSIQDTFTDGDNLADDVVVFIDVREPEEIQRLKDYYGATTLLITRASADAEDTSNHADDDVYNFGYDLIIENNGTLDDLRDSAVVFLDSLFKDEEHT</sequence>
<dbReference type="Gene3D" id="3.40.50.300">
    <property type="entry name" value="P-loop containing nucleotide triphosphate hydrolases"/>
    <property type="match status" value="1"/>
</dbReference>
<dbReference type="EMBL" id="BK014799">
    <property type="protein sequence ID" value="DAD76376.1"/>
    <property type="molecule type" value="Genomic_DNA"/>
</dbReference>
<evidence type="ECO:0000313" key="1">
    <source>
        <dbReference type="EMBL" id="DAD76376.1"/>
    </source>
</evidence>
<dbReference type="InterPro" id="IPR027417">
    <property type="entry name" value="P-loop_NTPase"/>
</dbReference>